<name>A0A2G2ZLZ9_CAPAN</name>
<dbReference type="InterPro" id="IPR032675">
    <property type="entry name" value="LRR_dom_sf"/>
</dbReference>
<evidence type="ECO:0000256" key="4">
    <source>
        <dbReference type="ARBA" id="ARBA00022737"/>
    </source>
</evidence>
<keyword evidence="10" id="KW-1185">Reference proteome</keyword>
<gene>
    <name evidence="9" type="ORF">T459_11436</name>
</gene>
<keyword evidence="3" id="KW-0812">Transmembrane</keyword>
<comment type="caution">
    <text evidence="9">The sequence shown here is derived from an EMBL/GenBank/DDBJ whole genome shotgun (WGS) entry which is preliminary data.</text>
</comment>
<evidence type="ECO:0000256" key="5">
    <source>
        <dbReference type="ARBA" id="ARBA00022989"/>
    </source>
</evidence>
<dbReference type="Gramene" id="PHT82993">
    <property type="protein sequence ID" value="PHT82993"/>
    <property type="gene ID" value="T459_11436"/>
</dbReference>
<keyword evidence="4" id="KW-0677">Repeat</keyword>
<keyword evidence="7" id="KW-0325">Glycoprotein</keyword>
<dbReference type="CDD" id="cd01650">
    <property type="entry name" value="RT_nLTR_like"/>
    <property type="match status" value="1"/>
</dbReference>
<keyword evidence="5" id="KW-1133">Transmembrane helix</keyword>
<evidence type="ECO:0000256" key="6">
    <source>
        <dbReference type="ARBA" id="ARBA00023136"/>
    </source>
</evidence>
<dbReference type="SUPFAM" id="SSF52047">
    <property type="entry name" value="RNI-like"/>
    <property type="match status" value="1"/>
</dbReference>
<feature type="domain" description="Reverse transcriptase" evidence="8">
    <location>
        <begin position="1"/>
        <end position="250"/>
    </location>
</feature>
<evidence type="ECO:0000256" key="7">
    <source>
        <dbReference type="ARBA" id="ARBA00023180"/>
    </source>
</evidence>
<dbReference type="PROSITE" id="PS50878">
    <property type="entry name" value="RT_POL"/>
    <property type="match status" value="1"/>
</dbReference>
<dbReference type="AlphaFoldDB" id="A0A2G2ZLZ9"/>
<comment type="subcellular location">
    <subcellularLocation>
        <location evidence="1">Membrane</location>
        <topology evidence="1">Single-pass membrane protein</topology>
    </subcellularLocation>
</comment>
<dbReference type="PANTHER" id="PTHR48056:SF73">
    <property type="entry name" value="LRR RECEPTOR-LIKE SERINE_THREONINE-PROTEIN KINASE EFR"/>
    <property type="match status" value="1"/>
</dbReference>
<dbReference type="Pfam" id="PF00560">
    <property type="entry name" value="LRR_1"/>
    <property type="match status" value="5"/>
</dbReference>
<evidence type="ECO:0000256" key="2">
    <source>
        <dbReference type="ARBA" id="ARBA00022614"/>
    </source>
</evidence>
<reference evidence="9 10" key="1">
    <citation type="journal article" date="2014" name="Nat. Genet.">
        <title>Genome sequence of the hot pepper provides insights into the evolution of pungency in Capsicum species.</title>
        <authorList>
            <person name="Kim S."/>
            <person name="Park M."/>
            <person name="Yeom S.I."/>
            <person name="Kim Y.M."/>
            <person name="Lee J.M."/>
            <person name="Lee H.A."/>
            <person name="Seo E."/>
            <person name="Choi J."/>
            <person name="Cheong K."/>
            <person name="Kim K.T."/>
            <person name="Jung K."/>
            <person name="Lee G.W."/>
            <person name="Oh S.K."/>
            <person name="Bae C."/>
            <person name="Kim S.B."/>
            <person name="Lee H.Y."/>
            <person name="Kim S.Y."/>
            <person name="Kim M.S."/>
            <person name="Kang B.C."/>
            <person name="Jo Y.D."/>
            <person name="Yang H.B."/>
            <person name="Jeong H.J."/>
            <person name="Kang W.H."/>
            <person name="Kwon J.K."/>
            <person name="Shin C."/>
            <person name="Lim J.Y."/>
            <person name="Park J.H."/>
            <person name="Huh J.H."/>
            <person name="Kim J.S."/>
            <person name="Kim B.D."/>
            <person name="Cohen O."/>
            <person name="Paran I."/>
            <person name="Suh M.C."/>
            <person name="Lee S.B."/>
            <person name="Kim Y.K."/>
            <person name="Shin Y."/>
            <person name="Noh S.J."/>
            <person name="Park J."/>
            <person name="Seo Y.S."/>
            <person name="Kwon S.Y."/>
            <person name="Kim H.A."/>
            <person name="Park J.M."/>
            <person name="Kim H.J."/>
            <person name="Choi S.B."/>
            <person name="Bosland P.W."/>
            <person name="Reeves G."/>
            <person name="Jo S.H."/>
            <person name="Lee B.W."/>
            <person name="Cho H.T."/>
            <person name="Choi H.S."/>
            <person name="Lee M.S."/>
            <person name="Yu Y."/>
            <person name="Do Choi Y."/>
            <person name="Park B.S."/>
            <person name="van Deynze A."/>
            <person name="Ashrafi H."/>
            <person name="Hill T."/>
            <person name="Kim W.T."/>
            <person name="Pai H.S."/>
            <person name="Ahn H.K."/>
            <person name="Yeam I."/>
            <person name="Giovannoni J.J."/>
            <person name="Rose J.K."/>
            <person name="Sorensen I."/>
            <person name="Lee S.J."/>
            <person name="Kim R.W."/>
            <person name="Choi I.Y."/>
            <person name="Choi B.S."/>
            <person name="Lim J.S."/>
            <person name="Lee Y.H."/>
            <person name="Choi D."/>
        </authorList>
    </citation>
    <scope>NUCLEOTIDE SEQUENCE [LARGE SCALE GENOMIC DNA]</scope>
    <source>
        <strain evidence="10">cv. CM334</strain>
    </source>
</reference>
<dbReference type="Gene3D" id="3.80.10.10">
    <property type="entry name" value="Ribonuclease Inhibitor"/>
    <property type="match status" value="2"/>
</dbReference>
<evidence type="ECO:0000256" key="1">
    <source>
        <dbReference type="ARBA" id="ARBA00004167"/>
    </source>
</evidence>
<accession>A0A2G2ZLZ9</accession>
<evidence type="ECO:0000256" key="3">
    <source>
        <dbReference type="ARBA" id="ARBA00022692"/>
    </source>
</evidence>
<keyword evidence="2" id="KW-0433">Leucine-rich repeat</keyword>
<dbReference type="InterPro" id="IPR043502">
    <property type="entry name" value="DNA/RNA_pol_sf"/>
</dbReference>
<reference evidence="9 10" key="2">
    <citation type="journal article" date="2017" name="Genome Biol.">
        <title>New reference genome sequences of hot pepper reveal the massive evolution of plant disease-resistance genes by retroduplication.</title>
        <authorList>
            <person name="Kim S."/>
            <person name="Park J."/>
            <person name="Yeom S.I."/>
            <person name="Kim Y.M."/>
            <person name="Seo E."/>
            <person name="Kim K.T."/>
            <person name="Kim M.S."/>
            <person name="Lee J.M."/>
            <person name="Cheong K."/>
            <person name="Shin H.S."/>
            <person name="Kim S.B."/>
            <person name="Han K."/>
            <person name="Lee J."/>
            <person name="Park M."/>
            <person name="Lee H.A."/>
            <person name="Lee H.Y."/>
            <person name="Lee Y."/>
            <person name="Oh S."/>
            <person name="Lee J.H."/>
            <person name="Choi E."/>
            <person name="Choi E."/>
            <person name="Lee S.E."/>
            <person name="Jeon J."/>
            <person name="Kim H."/>
            <person name="Choi G."/>
            <person name="Song H."/>
            <person name="Lee J."/>
            <person name="Lee S.C."/>
            <person name="Kwon J.K."/>
            <person name="Lee H.Y."/>
            <person name="Koo N."/>
            <person name="Hong Y."/>
            <person name="Kim R.W."/>
            <person name="Kang W.H."/>
            <person name="Huh J.H."/>
            <person name="Kang B.C."/>
            <person name="Yang T.J."/>
            <person name="Lee Y.H."/>
            <person name="Bennetzen J.L."/>
            <person name="Choi D."/>
        </authorList>
    </citation>
    <scope>NUCLEOTIDE SEQUENCE [LARGE SCALE GENOMIC DNA]</scope>
    <source>
        <strain evidence="10">cv. CM334</strain>
    </source>
</reference>
<evidence type="ECO:0000313" key="9">
    <source>
        <dbReference type="EMBL" id="PHT82993.1"/>
    </source>
</evidence>
<dbReference type="GO" id="GO:0016020">
    <property type="term" value="C:membrane"/>
    <property type="evidence" value="ECO:0007669"/>
    <property type="project" value="UniProtKB-SubCell"/>
</dbReference>
<dbReference type="EMBL" id="AYRZ02000004">
    <property type="protein sequence ID" value="PHT82993.1"/>
    <property type="molecule type" value="Genomic_DNA"/>
</dbReference>
<dbReference type="SUPFAM" id="SSF56672">
    <property type="entry name" value="DNA/RNA polymerases"/>
    <property type="match status" value="1"/>
</dbReference>
<dbReference type="Proteomes" id="UP000222542">
    <property type="component" value="Unassembled WGS sequence"/>
</dbReference>
<proteinExistence type="predicted"/>
<dbReference type="SUPFAM" id="SSF52058">
    <property type="entry name" value="L domain-like"/>
    <property type="match status" value="1"/>
</dbReference>
<organism evidence="9 10">
    <name type="scientific">Capsicum annuum</name>
    <name type="common">Capsicum pepper</name>
    <dbReference type="NCBI Taxonomy" id="4072"/>
    <lineage>
        <taxon>Eukaryota</taxon>
        <taxon>Viridiplantae</taxon>
        <taxon>Streptophyta</taxon>
        <taxon>Embryophyta</taxon>
        <taxon>Tracheophyta</taxon>
        <taxon>Spermatophyta</taxon>
        <taxon>Magnoliopsida</taxon>
        <taxon>eudicotyledons</taxon>
        <taxon>Gunneridae</taxon>
        <taxon>Pentapetalae</taxon>
        <taxon>asterids</taxon>
        <taxon>lamiids</taxon>
        <taxon>Solanales</taxon>
        <taxon>Solanaceae</taxon>
        <taxon>Solanoideae</taxon>
        <taxon>Capsiceae</taxon>
        <taxon>Capsicum</taxon>
    </lineage>
</organism>
<dbReference type="FunFam" id="3.80.10.10:FF:000095">
    <property type="entry name" value="LRR receptor-like serine/threonine-protein kinase GSO1"/>
    <property type="match status" value="2"/>
</dbReference>
<dbReference type="PANTHER" id="PTHR48056">
    <property type="entry name" value="LRR RECEPTOR-LIKE SERINE/THREONINE-PROTEIN KINASE-RELATED"/>
    <property type="match status" value="1"/>
</dbReference>
<dbReference type="Pfam" id="PF13855">
    <property type="entry name" value="LRR_8"/>
    <property type="match status" value="1"/>
</dbReference>
<protein>
    <recommendedName>
        <fullName evidence="8">Reverse transcriptase domain-containing protein</fullName>
    </recommendedName>
</protein>
<dbReference type="InterPro" id="IPR000477">
    <property type="entry name" value="RT_dom"/>
</dbReference>
<sequence>MPEAWRWSTMIPLYKNKGDIRSCNNYRGIKLLSHSMKIWEKVVEVRLRRIVSFSENQFGFMPGRSTTEAIHLVQRLAEQYRERNMVFIDLEKAYDKVPKEVLWRCLEVSGVPVAYIRAIKDMYDGAKTQMRTAGGDSEHFTVLTGLHQGSTLSPFLFALVMDVLTRHIQGEVPWCMLFADDVVLIDETRGGVNDKLEVWRQTLESKGRIPREFGNLRFLVSLDLGSNNFHGNLPQEMARLHQLKFLRLSVNNFRGKYNQLTGSIPFTIFKISRIKVIAFTGNTLSGHLPNGLCNAFNELDGPIHSEIGRLSNLQILDLGTNHFTGEIPKEIRNLVELDELDLSFNSFSGLLDMEIFNISGLRIIDLSLNNLSGRLPPNIGSILPNIEGLFLGALTNLVGTIPHSISNCSKLTILELANNKLPGLIPNSLGCLTHLQILNLVANNLTSESLLSFLTSLTNCRNLTYLDISFNPLNDMLPASTGNLSPSLRTFFAMCCKIQGRIPDEVGNVSSLLDLRLSGNNLVGSIPATIGNLTKLQLFHLTNNKLTGFIGDHICKLQHLGNIYFGQNQLSGSLPNCLGNITSLREIHLGSNKLSSNTPPSLGNLQDLVVLDLLSNNMVGSLPKEIGNLKAVTKMNLSMNQFSNENPREIGGLQNLAYLSLRHN</sequence>
<keyword evidence="6" id="KW-0472">Membrane</keyword>
<dbReference type="InterPro" id="IPR001611">
    <property type="entry name" value="Leu-rich_rpt"/>
</dbReference>
<dbReference type="Pfam" id="PF00078">
    <property type="entry name" value="RVT_1"/>
    <property type="match status" value="1"/>
</dbReference>
<evidence type="ECO:0000313" key="10">
    <source>
        <dbReference type="Proteomes" id="UP000222542"/>
    </source>
</evidence>
<evidence type="ECO:0000259" key="8">
    <source>
        <dbReference type="PROSITE" id="PS50878"/>
    </source>
</evidence>
<dbReference type="InterPro" id="IPR050647">
    <property type="entry name" value="Plant_LRR-RLKs"/>
</dbReference>
<dbReference type="PROSITE" id="PS51450">
    <property type="entry name" value="LRR"/>
    <property type="match status" value="1"/>
</dbReference>